<gene>
    <name evidence="6" type="ORF">G4223_17910</name>
</gene>
<dbReference type="Proteomes" id="UP000480684">
    <property type="component" value="Unassembled WGS sequence"/>
</dbReference>
<feature type="transmembrane region" description="Helical" evidence="5">
    <location>
        <begin position="147"/>
        <end position="167"/>
    </location>
</feature>
<evidence type="ECO:0000256" key="5">
    <source>
        <dbReference type="SAM" id="Phobius"/>
    </source>
</evidence>
<keyword evidence="7" id="KW-1185">Reference proteome</keyword>
<feature type="transmembrane region" description="Helical" evidence="5">
    <location>
        <begin position="46"/>
        <end position="68"/>
    </location>
</feature>
<dbReference type="CDD" id="cd09323">
    <property type="entry name" value="TDT_SLAC1_like"/>
    <property type="match status" value="1"/>
</dbReference>
<protein>
    <submittedName>
        <fullName evidence="6">C4-dicarboxylate ABC transporter</fullName>
    </submittedName>
</protein>
<feature type="transmembrane region" description="Helical" evidence="5">
    <location>
        <begin position="173"/>
        <end position="195"/>
    </location>
</feature>
<proteinExistence type="predicted"/>
<dbReference type="AlphaFoldDB" id="A0A7C9UYG1"/>
<accession>A0A7C9UYG1</accession>
<sequence>MTASTALPTNPARLVNFPVPFFATVMGLSGLTIATHKVETLWGLHGAATVLFAVTLAVFCLIAVLYGAKAVLHPEAVRAEWNHPVRISFFPASSIGLILLGIAGSSVNADLARVLWGAGTALHLVLTLLVMRSWIDHSRYEVVHSNPAWFIPVVGNVLVPIVGMRFAPADVSWFFFSIGLVFWVVLLTIVIYRLIFHPPLPGKMVPTLFILLAPPSVAFISWVVLTGGVDPFARILYFAAVFFFLLLLTQLPKFAQVPFAMSWWAYSFPLAAFTIATLVMGERVQNPVYTMAGQGLYVLLVLLVGGLVARTLLAVVRHEICIPEH</sequence>
<feature type="transmembrane region" description="Helical" evidence="5">
    <location>
        <begin position="263"/>
        <end position="281"/>
    </location>
</feature>
<evidence type="ECO:0000313" key="6">
    <source>
        <dbReference type="EMBL" id="NFV81989.1"/>
    </source>
</evidence>
<keyword evidence="4 5" id="KW-0472">Membrane</keyword>
<evidence type="ECO:0000256" key="4">
    <source>
        <dbReference type="ARBA" id="ARBA00023136"/>
    </source>
</evidence>
<keyword evidence="2 5" id="KW-0812">Transmembrane</keyword>
<dbReference type="InterPro" id="IPR038665">
    <property type="entry name" value="Voltage-dep_anion_channel_sf"/>
</dbReference>
<dbReference type="Gene3D" id="1.50.10.150">
    <property type="entry name" value="Voltage-dependent anion channel"/>
    <property type="match status" value="1"/>
</dbReference>
<keyword evidence="3 5" id="KW-1133">Transmembrane helix</keyword>
<evidence type="ECO:0000256" key="2">
    <source>
        <dbReference type="ARBA" id="ARBA00022692"/>
    </source>
</evidence>
<reference evidence="6 7" key="1">
    <citation type="submission" date="2020-02" db="EMBL/GenBank/DDBJ databases">
        <authorList>
            <person name="Dziuba M."/>
            <person name="Kuznetsov B."/>
            <person name="Mardanov A."/>
            <person name="Ravin N."/>
            <person name="Grouzdev D."/>
        </authorList>
    </citation>
    <scope>NUCLEOTIDE SEQUENCE [LARGE SCALE GENOMIC DNA]</scope>
    <source>
        <strain evidence="6 7">SpK</strain>
    </source>
</reference>
<dbReference type="EMBL" id="JAAIYP010000044">
    <property type="protein sequence ID" value="NFV81989.1"/>
    <property type="molecule type" value="Genomic_DNA"/>
</dbReference>
<feature type="transmembrane region" description="Helical" evidence="5">
    <location>
        <begin position="207"/>
        <end position="225"/>
    </location>
</feature>
<name>A0A7C9UYG1_9PROT</name>
<comment type="subcellular location">
    <subcellularLocation>
        <location evidence="1">Membrane</location>
        <topology evidence="1">Multi-pass membrane protein</topology>
    </subcellularLocation>
</comment>
<dbReference type="InterPro" id="IPR004695">
    <property type="entry name" value="SLAC1/Mae1/Ssu1/TehA"/>
</dbReference>
<dbReference type="RefSeq" id="WP_163682547.1">
    <property type="nucleotide sequence ID" value="NZ_JAAIYP010000044.1"/>
</dbReference>
<feature type="transmembrane region" description="Helical" evidence="5">
    <location>
        <begin position="89"/>
        <end position="108"/>
    </location>
</feature>
<feature type="transmembrane region" description="Helical" evidence="5">
    <location>
        <begin position="296"/>
        <end position="316"/>
    </location>
</feature>
<evidence type="ECO:0000313" key="7">
    <source>
        <dbReference type="Proteomes" id="UP000480684"/>
    </source>
</evidence>
<evidence type="ECO:0000256" key="3">
    <source>
        <dbReference type="ARBA" id="ARBA00022989"/>
    </source>
</evidence>
<dbReference type="Pfam" id="PF03595">
    <property type="entry name" value="SLAC1"/>
    <property type="match status" value="1"/>
</dbReference>
<comment type="caution">
    <text evidence="6">The sequence shown here is derived from an EMBL/GenBank/DDBJ whole genome shotgun (WGS) entry which is preliminary data.</text>
</comment>
<dbReference type="GO" id="GO:0005886">
    <property type="term" value="C:plasma membrane"/>
    <property type="evidence" value="ECO:0007669"/>
    <property type="project" value="TreeGrafter"/>
</dbReference>
<feature type="transmembrane region" description="Helical" evidence="5">
    <location>
        <begin position="231"/>
        <end position="251"/>
    </location>
</feature>
<feature type="transmembrane region" description="Helical" evidence="5">
    <location>
        <begin position="12"/>
        <end position="34"/>
    </location>
</feature>
<feature type="transmembrane region" description="Helical" evidence="5">
    <location>
        <begin position="114"/>
        <end position="135"/>
    </location>
</feature>
<dbReference type="PANTHER" id="PTHR37955:SF1">
    <property type="entry name" value="DEP DOMAIN-CONTAINING PROTEIN"/>
    <property type="match status" value="1"/>
</dbReference>
<organism evidence="6 7">
    <name type="scientific">Magnetospirillum aberrantis SpK</name>
    <dbReference type="NCBI Taxonomy" id="908842"/>
    <lineage>
        <taxon>Bacteria</taxon>
        <taxon>Pseudomonadati</taxon>
        <taxon>Pseudomonadota</taxon>
        <taxon>Alphaproteobacteria</taxon>
        <taxon>Rhodospirillales</taxon>
        <taxon>Rhodospirillaceae</taxon>
        <taxon>Magnetospirillum</taxon>
    </lineage>
</organism>
<dbReference type="InterPro" id="IPR052951">
    <property type="entry name" value="Tellurite_res_ion_channel"/>
</dbReference>
<evidence type="ECO:0000256" key="1">
    <source>
        <dbReference type="ARBA" id="ARBA00004141"/>
    </source>
</evidence>
<dbReference type="GO" id="GO:0046583">
    <property type="term" value="F:monoatomic cation efflux transmembrane transporter activity"/>
    <property type="evidence" value="ECO:0007669"/>
    <property type="project" value="TreeGrafter"/>
</dbReference>
<dbReference type="PANTHER" id="PTHR37955">
    <property type="entry name" value="TELLURITE RESISTANCE PROTEIN TEHA"/>
    <property type="match status" value="1"/>
</dbReference>